<gene>
    <name evidence="11" type="ORF">C7T94_09170</name>
</gene>
<dbReference type="GO" id="GO:0046872">
    <property type="term" value="F:metal ion binding"/>
    <property type="evidence" value="ECO:0007669"/>
    <property type="project" value="UniProtKB-KW"/>
</dbReference>
<keyword evidence="10" id="KW-0862">Zinc</keyword>
<evidence type="ECO:0000256" key="8">
    <source>
        <dbReference type="PIRSR" id="PIRSR004682-1"/>
    </source>
</evidence>
<proteinExistence type="inferred from homology"/>
<dbReference type="EC" id="3.1.3.-" evidence="7"/>
<comment type="caution">
    <text evidence="11">The sequence shown here is derived from an EMBL/GenBank/DDBJ whole genome shotgun (WGS) entry which is preliminary data.</text>
</comment>
<dbReference type="OrthoDB" id="9813880at2"/>
<evidence type="ECO:0000256" key="4">
    <source>
        <dbReference type="ARBA" id="ARBA00022801"/>
    </source>
</evidence>
<organism evidence="11 12">
    <name type="scientific">Pedobacter yulinensis</name>
    <dbReference type="NCBI Taxonomy" id="2126353"/>
    <lineage>
        <taxon>Bacteria</taxon>
        <taxon>Pseudomonadati</taxon>
        <taxon>Bacteroidota</taxon>
        <taxon>Sphingobacteriia</taxon>
        <taxon>Sphingobacteriales</taxon>
        <taxon>Sphingobacteriaceae</taxon>
        <taxon>Pedobacter</taxon>
    </lineage>
</organism>
<keyword evidence="12" id="KW-1185">Reference proteome</keyword>
<feature type="binding site" evidence="10">
    <location>
        <position position="135"/>
    </location>
    <ligand>
        <name>Mg(2+)</name>
        <dbReference type="ChEBI" id="CHEBI:18420"/>
    </ligand>
</feature>
<dbReference type="GO" id="GO:0005975">
    <property type="term" value="P:carbohydrate metabolic process"/>
    <property type="evidence" value="ECO:0007669"/>
    <property type="project" value="InterPro"/>
</dbReference>
<dbReference type="Pfam" id="PF13242">
    <property type="entry name" value="Hydrolase_like"/>
    <property type="match status" value="1"/>
</dbReference>
<reference evidence="11 12" key="1">
    <citation type="submission" date="2018-03" db="EMBL/GenBank/DDBJ databases">
        <authorList>
            <person name="Keele B.F."/>
        </authorList>
    </citation>
    <scope>NUCLEOTIDE SEQUENCE [LARGE SCALE GENOMIC DNA]</scope>
    <source>
        <strain evidence="11 12">YL28-9</strain>
    </source>
</reference>
<dbReference type="NCBIfam" id="TIGR01662">
    <property type="entry name" value="HAD-SF-IIIA"/>
    <property type="match status" value="1"/>
</dbReference>
<feature type="site" description="Stabilizes the phosphoryl group" evidence="9">
    <location>
        <position position="52"/>
    </location>
</feature>
<feature type="binding site" evidence="10">
    <location>
        <position position="93"/>
    </location>
    <ligand>
        <name>Zn(2+)</name>
        <dbReference type="ChEBI" id="CHEBI:29105"/>
    </ligand>
</feature>
<dbReference type="PIRSF" id="PIRSF004682">
    <property type="entry name" value="GmhB"/>
    <property type="match status" value="1"/>
</dbReference>
<comment type="subcellular location">
    <subcellularLocation>
        <location evidence="1 7">Cytoplasm</location>
    </subcellularLocation>
</comment>
<dbReference type="AlphaFoldDB" id="A0A2T3HK64"/>
<evidence type="ECO:0000256" key="2">
    <source>
        <dbReference type="ARBA" id="ARBA00022490"/>
    </source>
</evidence>
<comment type="cofactor">
    <cofactor evidence="10">
        <name>Zn(2+)</name>
        <dbReference type="ChEBI" id="CHEBI:29105"/>
    </cofactor>
</comment>
<dbReference type="GO" id="GO:0005737">
    <property type="term" value="C:cytoplasm"/>
    <property type="evidence" value="ECO:0007669"/>
    <property type="project" value="UniProtKB-SubCell"/>
</dbReference>
<evidence type="ECO:0000256" key="1">
    <source>
        <dbReference type="ARBA" id="ARBA00004496"/>
    </source>
</evidence>
<feature type="binding site" evidence="10">
    <location>
        <position position="91"/>
    </location>
    <ligand>
        <name>Zn(2+)</name>
        <dbReference type="ChEBI" id="CHEBI:29105"/>
    </ligand>
</feature>
<keyword evidence="2 7" id="KW-0963">Cytoplasm</keyword>
<feature type="binding site" evidence="10">
    <location>
        <position position="106"/>
    </location>
    <ligand>
        <name>Zn(2+)</name>
        <dbReference type="ChEBI" id="CHEBI:29105"/>
    </ligand>
</feature>
<feature type="site" description="Contributes to substrate recognition" evidence="9">
    <location>
        <position position="109"/>
    </location>
</feature>
<dbReference type="InterPro" id="IPR006549">
    <property type="entry name" value="HAD-SF_hydro_IIIA"/>
</dbReference>
<keyword evidence="3 10" id="KW-0479">Metal-binding</keyword>
<name>A0A2T3HK64_9SPHI</name>
<dbReference type="InterPro" id="IPR006543">
    <property type="entry name" value="Histidinol-phos"/>
</dbReference>
<feature type="binding site" evidence="10">
    <location>
        <position position="12"/>
    </location>
    <ligand>
        <name>Mg(2+)</name>
        <dbReference type="ChEBI" id="CHEBI:18420"/>
    </ligand>
</feature>
<dbReference type="Gene3D" id="3.40.50.1000">
    <property type="entry name" value="HAD superfamily/HAD-like"/>
    <property type="match status" value="1"/>
</dbReference>
<dbReference type="Proteomes" id="UP000240912">
    <property type="component" value="Unassembled WGS sequence"/>
</dbReference>
<evidence type="ECO:0000256" key="10">
    <source>
        <dbReference type="PIRSR" id="PIRSR004682-4"/>
    </source>
</evidence>
<dbReference type="PANTHER" id="PTHR42891">
    <property type="entry name" value="D-GLYCERO-BETA-D-MANNO-HEPTOSE-1,7-BISPHOSPHATE 7-PHOSPHATASE"/>
    <property type="match status" value="1"/>
</dbReference>
<feature type="site" description="Contributes to substrate recognition" evidence="9">
    <location>
        <position position="110"/>
    </location>
</feature>
<keyword evidence="10" id="KW-0460">Magnesium</keyword>
<keyword evidence="4 7" id="KW-0378">Hydrolase</keyword>
<feature type="binding site" evidence="10">
    <location>
        <position position="10"/>
    </location>
    <ligand>
        <name>Mg(2+)</name>
        <dbReference type="ChEBI" id="CHEBI:18420"/>
    </ligand>
</feature>
<evidence type="ECO:0000256" key="3">
    <source>
        <dbReference type="ARBA" id="ARBA00022723"/>
    </source>
</evidence>
<dbReference type="RefSeq" id="WP_107215064.1">
    <property type="nucleotide sequence ID" value="NZ_KZ686269.1"/>
</dbReference>
<dbReference type="CDD" id="cd07503">
    <property type="entry name" value="HAD_HisB-N"/>
    <property type="match status" value="1"/>
</dbReference>
<dbReference type="InterPro" id="IPR036412">
    <property type="entry name" value="HAD-like_sf"/>
</dbReference>
<accession>A0A2T3HK64</accession>
<evidence type="ECO:0000313" key="11">
    <source>
        <dbReference type="EMBL" id="PST82803.1"/>
    </source>
</evidence>
<evidence type="ECO:0000256" key="5">
    <source>
        <dbReference type="ARBA" id="ARBA00023277"/>
    </source>
</evidence>
<evidence type="ECO:0000256" key="9">
    <source>
        <dbReference type="PIRSR" id="PIRSR004682-3"/>
    </source>
</evidence>
<sequence>MEVKAAIFLDKDGTLVNDVPYNVDPAKITLADHIIKGLKLLAASGFRLFVVSNQSGVARGYFRPEALNGVESCLSGLLSAQGVRLEGFYFCPHHPDGSVRGYNVDCGCRKPMPGMLLCAAREHGIDLSRSWMIGDILNDVEAGHRAGCRSVLIDNGNETEWLPGPYRSPEISAASIDEAAIKIVEQMKSANEKSERIPA</sequence>
<dbReference type="PANTHER" id="PTHR42891:SF1">
    <property type="entry name" value="D-GLYCERO-BETA-D-MANNO-HEPTOSE-1,7-BISPHOSPHATE 7-PHOSPHATASE"/>
    <property type="match status" value="1"/>
</dbReference>
<evidence type="ECO:0000256" key="6">
    <source>
        <dbReference type="ARBA" id="ARBA00031828"/>
    </source>
</evidence>
<dbReference type="SUPFAM" id="SSF56784">
    <property type="entry name" value="HAD-like"/>
    <property type="match status" value="1"/>
</dbReference>
<evidence type="ECO:0000256" key="7">
    <source>
        <dbReference type="PIRNR" id="PIRNR004682"/>
    </source>
</evidence>
<protein>
    <recommendedName>
        <fullName evidence="6 7">D,D-heptose 1,7-bisphosphate phosphatase</fullName>
        <ecNumber evidence="7">3.1.3.-</ecNumber>
    </recommendedName>
</protein>
<comment type="similarity">
    <text evidence="7">Belongs to the gmhB family.</text>
</comment>
<feature type="active site" description="Proton donor" evidence="8">
    <location>
        <position position="12"/>
    </location>
</feature>
<feature type="binding site" evidence="10">
    <location>
        <position position="108"/>
    </location>
    <ligand>
        <name>Zn(2+)</name>
        <dbReference type="ChEBI" id="CHEBI:29105"/>
    </ligand>
</feature>
<comment type="cofactor">
    <cofactor evidence="10">
        <name>Mg(2+)</name>
        <dbReference type="ChEBI" id="CHEBI:18420"/>
    </cofactor>
</comment>
<feature type="active site" description="Nucleophile" evidence="8">
    <location>
        <position position="10"/>
    </location>
</feature>
<dbReference type="InterPro" id="IPR023214">
    <property type="entry name" value="HAD_sf"/>
</dbReference>
<evidence type="ECO:0000313" key="12">
    <source>
        <dbReference type="Proteomes" id="UP000240912"/>
    </source>
</evidence>
<dbReference type="GO" id="GO:0016791">
    <property type="term" value="F:phosphatase activity"/>
    <property type="evidence" value="ECO:0007669"/>
    <property type="project" value="InterPro"/>
</dbReference>
<keyword evidence="5 7" id="KW-0119">Carbohydrate metabolism</keyword>
<dbReference type="InterPro" id="IPR004446">
    <property type="entry name" value="Heptose_bisP_phosphatase"/>
</dbReference>
<dbReference type="NCBIfam" id="TIGR01656">
    <property type="entry name" value="Histidinol-ppas"/>
    <property type="match status" value="1"/>
</dbReference>
<dbReference type="EMBL" id="PYLS01000005">
    <property type="protein sequence ID" value="PST82803.1"/>
    <property type="molecule type" value="Genomic_DNA"/>
</dbReference>